<feature type="region of interest" description="Disordered" evidence="4">
    <location>
        <begin position="193"/>
        <end position="241"/>
    </location>
</feature>
<keyword evidence="6" id="KW-1185">Reference proteome</keyword>
<sequence length="268" mass="29100">MATPAAPLRAFAGLDRINLEGLRFRLIDAEGQVVGRLAAQLAKVLQGKDKPTYSPSRDLGDVCVVVNAEKIVFTGRKWEGKAYQWHTGRPGGLREMTARELWRRDPAQVLARAVEGMLPKNNLQPDRMRKLRVFAGPEHPYGATPMVPWSMPPKQLEDHKLGWALPQGFEPMNPEAYARRMRGARVVAGSAAAEGGGEAQQRPAADAGAGAGAAGQQQQQGEQQGEQRRQQQGSAPAIVFDDLLAADERALIEESRKRGGGGSRRGAR</sequence>
<evidence type="ECO:0008006" key="7">
    <source>
        <dbReference type="Google" id="ProtNLM"/>
    </source>
</evidence>
<dbReference type="CDD" id="cd00392">
    <property type="entry name" value="Ribosomal_L13"/>
    <property type="match status" value="1"/>
</dbReference>
<dbReference type="GO" id="GO:0017148">
    <property type="term" value="P:negative regulation of translation"/>
    <property type="evidence" value="ECO:0007669"/>
    <property type="project" value="TreeGrafter"/>
</dbReference>
<dbReference type="GO" id="GO:0003735">
    <property type="term" value="F:structural constituent of ribosome"/>
    <property type="evidence" value="ECO:0007669"/>
    <property type="project" value="InterPro"/>
</dbReference>
<dbReference type="STRING" id="307507.A0A2V0NWR1"/>
<dbReference type="SUPFAM" id="SSF52161">
    <property type="entry name" value="Ribosomal protein L13"/>
    <property type="match status" value="1"/>
</dbReference>
<evidence type="ECO:0000256" key="1">
    <source>
        <dbReference type="ARBA" id="ARBA00006227"/>
    </source>
</evidence>
<gene>
    <name evidence="5" type="ORF">Rsub_04425</name>
</gene>
<comment type="similarity">
    <text evidence="1">Belongs to the universal ribosomal protein uL13 family.</text>
</comment>
<dbReference type="AlphaFoldDB" id="A0A2V0NWR1"/>
<evidence type="ECO:0000256" key="3">
    <source>
        <dbReference type="ARBA" id="ARBA00023274"/>
    </source>
</evidence>
<dbReference type="Gene3D" id="3.90.1180.10">
    <property type="entry name" value="Ribosomal protein L13"/>
    <property type="match status" value="1"/>
</dbReference>
<dbReference type="InterPro" id="IPR005822">
    <property type="entry name" value="Ribosomal_uL13"/>
</dbReference>
<dbReference type="InterPro" id="IPR036899">
    <property type="entry name" value="Ribosomal_uL13_sf"/>
</dbReference>
<dbReference type="EMBL" id="BDRX01000029">
    <property type="protein sequence ID" value="GBF92078.1"/>
    <property type="molecule type" value="Genomic_DNA"/>
</dbReference>
<keyword evidence="2" id="KW-0689">Ribosomal protein</keyword>
<feature type="compositionally biased region" description="Low complexity" evidence="4">
    <location>
        <begin position="193"/>
        <end position="224"/>
    </location>
</feature>
<comment type="caution">
    <text evidence="5">The sequence shown here is derived from an EMBL/GenBank/DDBJ whole genome shotgun (WGS) entry which is preliminary data.</text>
</comment>
<dbReference type="FunCoup" id="A0A2V0NWR1">
    <property type="interactions" value="1463"/>
</dbReference>
<dbReference type="HAMAP" id="MF_01366">
    <property type="entry name" value="Ribosomal_uL13"/>
    <property type="match status" value="1"/>
</dbReference>
<dbReference type="NCBIfam" id="TIGR01066">
    <property type="entry name" value="rplM_bact"/>
    <property type="match status" value="1"/>
</dbReference>
<dbReference type="GO" id="GO:0005762">
    <property type="term" value="C:mitochondrial large ribosomal subunit"/>
    <property type="evidence" value="ECO:0007669"/>
    <property type="project" value="TreeGrafter"/>
</dbReference>
<dbReference type="PANTHER" id="PTHR11545">
    <property type="entry name" value="RIBOSOMAL PROTEIN L13"/>
    <property type="match status" value="1"/>
</dbReference>
<organism evidence="5 6">
    <name type="scientific">Raphidocelis subcapitata</name>
    <dbReference type="NCBI Taxonomy" id="307507"/>
    <lineage>
        <taxon>Eukaryota</taxon>
        <taxon>Viridiplantae</taxon>
        <taxon>Chlorophyta</taxon>
        <taxon>core chlorophytes</taxon>
        <taxon>Chlorophyceae</taxon>
        <taxon>CS clade</taxon>
        <taxon>Sphaeropleales</taxon>
        <taxon>Selenastraceae</taxon>
        <taxon>Raphidocelis</taxon>
    </lineage>
</organism>
<dbReference type="Pfam" id="PF00572">
    <property type="entry name" value="Ribosomal_L13"/>
    <property type="match status" value="1"/>
</dbReference>
<protein>
    <recommendedName>
        <fullName evidence="7">50S ribosomal protein L13</fullName>
    </recommendedName>
</protein>
<evidence type="ECO:0000256" key="2">
    <source>
        <dbReference type="ARBA" id="ARBA00022980"/>
    </source>
</evidence>
<proteinExistence type="inferred from homology"/>
<keyword evidence="3" id="KW-0687">Ribonucleoprotein</keyword>
<dbReference type="Proteomes" id="UP000247498">
    <property type="component" value="Unassembled WGS sequence"/>
</dbReference>
<dbReference type="PANTHER" id="PTHR11545:SF2">
    <property type="entry name" value="LARGE RIBOSOMAL SUBUNIT PROTEIN UL13M"/>
    <property type="match status" value="1"/>
</dbReference>
<dbReference type="InterPro" id="IPR005823">
    <property type="entry name" value="Ribosomal_uL13_bac-type"/>
</dbReference>
<dbReference type="InParanoid" id="A0A2V0NWR1"/>
<reference evidence="5 6" key="1">
    <citation type="journal article" date="2018" name="Sci. Rep.">
        <title>Raphidocelis subcapitata (=Pseudokirchneriella subcapitata) provides an insight into genome evolution and environmental adaptations in the Sphaeropleales.</title>
        <authorList>
            <person name="Suzuki S."/>
            <person name="Yamaguchi H."/>
            <person name="Nakajima N."/>
            <person name="Kawachi M."/>
        </authorList>
    </citation>
    <scope>NUCLEOTIDE SEQUENCE [LARGE SCALE GENOMIC DNA]</scope>
    <source>
        <strain evidence="5 6">NIES-35</strain>
    </source>
</reference>
<dbReference type="GO" id="GO:0006412">
    <property type="term" value="P:translation"/>
    <property type="evidence" value="ECO:0007669"/>
    <property type="project" value="InterPro"/>
</dbReference>
<evidence type="ECO:0000313" key="5">
    <source>
        <dbReference type="EMBL" id="GBF92078.1"/>
    </source>
</evidence>
<accession>A0A2V0NWR1</accession>
<evidence type="ECO:0000313" key="6">
    <source>
        <dbReference type="Proteomes" id="UP000247498"/>
    </source>
</evidence>
<dbReference type="GO" id="GO:0003729">
    <property type="term" value="F:mRNA binding"/>
    <property type="evidence" value="ECO:0007669"/>
    <property type="project" value="TreeGrafter"/>
</dbReference>
<name>A0A2V0NWR1_9CHLO</name>
<dbReference type="OrthoDB" id="274622at2759"/>
<evidence type="ECO:0000256" key="4">
    <source>
        <dbReference type="SAM" id="MobiDB-lite"/>
    </source>
</evidence>